<dbReference type="EMBL" id="JARJCM010000017">
    <property type="protein sequence ID" value="KAJ7041416.1"/>
    <property type="molecule type" value="Genomic_DNA"/>
</dbReference>
<accession>A0AAD6T7U0</accession>
<name>A0AAD6T7U0_9AGAR</name>
<evidence type="ECO:0000313" key="2">
    <source>
        <dbReference type="Proteomes" id="UP001218188"/>
    </source>
</evidence>
<comment type="caution">
    <text evidence="1">The sequence shown here is derived from an EMBL/GenBank/DDBJ whole genome shotgun (WGS) entry which is preliminary data.</text>
</comment>
<evidence type="ECO:0000313" key="1">
    <source>
        <dbReference type="EMBL" id="KAJ7041416.1"/>
    </source>
</evidence>
<reference evidence="1" key="1">
    <citation type="submission" date="2023-03" db="EMBL/GenBank/DDBJ databases">
        <title>Massive genome expansion in bonnet fungi (Mycena s.s.) driven by repeated elements and novel gene families across ecological guilds.</title>
        <authorList>
            <consortium name="Lawrence Berkeley National Laboratory"/>
            <person name="Harder C.B."/>
            <person name="Miyauchi S."/>
            <person name="Viragh M."/>
            <person name="Kuo A."/>
            <person name="Thoen E."/>
            <person name="Andreopoulos B."/>
            <person name="Lu D."/>
            <person name="Skrede I."/>
            <person name="Drula E."/>
            <person name="Henrissat B."/>
            <person name="Morin E."/>
            <person name="Kohler A."/>
            <person name="Barry K."/>
            <person name="LaButti K."/>
            <person name="Morin E."/>
            <person name="Salamov A."/>
            <person name="Lipzen A."/>
            <person name="Mereny Z."/>
            <person name="Hegedus B."/>
            <person name="Baldrian P."/>
            <person name="Stursova M."/>
            <person name="Weitz H."/>
            <person name="Taylor A."/>
            <person name="Grigoriev I.V."/>
            <person name="Nagy L.G."/>
            <person name="Martin F."/>
            <person name="Kauserud H."/>
        </authorList>
    </citation>
    <scope>NUCLEOTIDE SEQUENCE</scope>
    <source>
        <strain evidence="1">CBHHK200</strain>
    </source>
</reference>
<sequence length="252" mass="26615">MTLCCKVLQRNSAASSISSRAQTTGGNFVFGPTPPQTGDILMSTQGIIMTPPRRVLRLDAERIARSSAAPSAVMAYSGHNWDPYSACVAAGRRPNRALIGGAVGSDGGHNWDPYSACVAAGRRPNRALIGGTVGSDGGHHWDPYSACVAAGRRTHHAPIGGAIGSDAASITEYSQGRRQTNRVLIGGAVGSDASFKHCMWELLLYTKKLMILKFTRDYCRGPLWKLRDVNDDEAAVSEDDAPDTAAANAASA</sequence>
<organism evidence="1 2">
    <name type="scientific">Mycena alexandri</name>
    <dbReference type="NCBI Taxonomy" id="1745969"/>
    <lineage>
        <taxon>Eukaryota</taxon>
        <taxon>Fungi</taxon>
        <taxon>Dikarya</taxon>
        <taxon>Basidiomycota</taxon>
        <taxon>Agaricomycotina</taxon>
        <taxon>Agaricomycetes</taxon>
        <taxon>Agaricomycetidae</taxon>
        <taxon>Agaricales</taxon>
        <taxon>Marasmiineae</taxon>
        <taxon>Mycenaceae</taxon>
        <taxon>Mycena</taxon>
    </lineage>
</organism>
<keyword evidence="2" id="KW-1185">Reference proteome</keyword>
<protein>
    <submittedName>
        <fullName evidence="1">Uncharacterized protein</fullName>
    </submittedName>
</protein>
<proteinExistence type="predicted"/>
<dbReference type="Proteomes" id="UP001218188">
    <property type="component" value="Unassembled WGS sequence"/>
</dbReference>
<dbReference type="AlphaFoldDB" id="A0AAD6T7U0"/>
<gene>
    <name evidence="1" type="ORF">C8F04DRAFT_1177253</name>
</gene>